<proteinExistence type="predicted"/>
<feature type="compositionally biased region" description="Basic residues" evidence="1">
    <location>
        <begin position="65"/>
        <end position="74"/>
    </location>
</feature>
<feature type="compositionally biased region" description="Basic and acidic residues" evidence="1">
    <location>
        <begin position="40"/>
        <end position="64"/>
    </location>
</feature>
<evidence type="ECO:0000313" key="3">
    <source>
        <dbReference type="Proteomes" id="UP000326950"/>
    </source>
</evidence>
<feature type="region of interest" description="Disordered" evidence="1">
    <location>
        <begin position="1"/>
        <end position="74"/>
    </location>
</feature>
<evidence type="ECO:0000313" key="2">
    <source>
        <dbReference type="EMBL" id="KAE8165495.1"/>
    </source>
</evidence>
<dbReference type="OrthoDB" id="10572837at2759"/>
<gene>
    <name evidence="2" type="ORF">BDV40DRAFT_258221</name>
</gene>
<dbReference type="Proteomes" id="UP000326950">
    <property type="component" value="Unassembled WGS sequence"/>
</dbReference>
<dbReference type="EMBL" id="ML738600">
    <property type="protein sequence ID" value="KAE8165495.1"/>
    <property type="molecule type" value="Genomic_DNA"/>
</dbReference>
<accession>A0A5N6V3D6</accession>
<protein>
    <submittedName>
        <fullName evidence="2">Uncharacterized protein</fullName>
    </submittedName>
</protein>
<organism evidence="2 3">
    <name type="scientific">Aspergillus tamarii</name>
    <dbReference type="NCBI Taxonomy" id="41984"/>
    <lineage>
        <taxon>Eukaryota</taxon>
        <taxon>Fungi</taxon>
        <taxon>Dikarya</taxon>
        <taxon>Ascomycota</taxon>
        <taxon>Pezizomycotina</taxon>
        <taxon>Eurotiomycetes</taxon>
        <taxon>Eurotiomycetidae</taxon>
        <taxon>Eurotiales</taxon>
        <taxon>Aspergillaceae</taxon>
        <taxon>Aspergillus</taxon>
        <taxon>Aspergillus subgen. Circumdati</taxon>
    </lineage>
</organism>
<evidence type="ECO:0000256" key="1">
    <source>
        <dbReference type="SAM" id="MobiDB-lite"/>
    </source>
</evidence>
<dbReference type="AlphaFoldDB" id="A0A5N6V3D6"/>
<sequence length="149" mass="17450">MRTHVEGADLRHQGHRDRLHDDRQDHQGHQGHLHAGLQDRQGHLHADRQVHRGHLHVDHQGHQDRHGHRLHGRRDRQVLLLGGRQGHREGRCDVRGDQRDPLCVCGCVYDFGRLERKNEKDDSERWLSTLQYGGANWQPFIDNELDAKQ</sequence>
<name>A0A5N6V3D6_ASPTM</name>
<reference evidence="2 3" key="1">
    <citation type="submission" date="2019-04" db="EMBL/GenBank/DDBJ databases">
        <title>Friends and foes A comparative genomics study of 23 Aspergillus species from section Flavi.</title>
        <authorList>
            <consortium name="DOE Joint Genome Institute"/>
            <person name="Kjaerbolling I."/>
            <person name="Vesth T."/>
            <person name="Frisvad J.C."/>
            <person name="Nybo J.L."/>
            <person name="Theobald S."/>
            <person name="Kildgaard S."/>
            <person name="Isbrandt T."/>
            <person name="Kuo A."/>
            <person name="Sato A."/>
            <person name="Lyhne E.K."/>
            <person name="Kogle M.E."/>
            <person name="Wiebenga A."/>
            <person name="Kun R.S."/>
            <person name="Lubbers R.J."/>
            <person name="Makela M.R."/>
            <person name="Barry K."/>
            <person name="Chovatia M."/>
            <person name="Clum A."/>
            <person name="Daum C."/>
            <person name="Haridas S."/>
            <person name="He G."/>
            <person name="LaButti K."/>
            <person name="Lipzen A."/>
            <person name="Mondo S."/>
            <person name="Riley R."/>
            <person name="Salamov A."/>
            <person name="Simmons B.A."/>
            <person name="Magnuson J.K."/>
            <person name="Henrissat B."/>
            <person name="Mortensen U.H."/>
            <person name="Larsen T.O."/>
            <person name="Devries R.P."/>
            <person name="Grigoriev I.V."/>
            <person name="Machida M."/>
            <person name="Baker S.E."/>
            <person name="Andersen M.R."/>
        </authorList>
    </citation>
    <scope>NUCLEOTIDE SEQUENCE [LARGE SCALE GENOMIC DNA]</scope>
    <source>
        <strain evidence="2 3">CBS 117626</strain>
    </source>
</reference>
<feature type="compositionally biased region" description="Basic and acidic residues" evidence="1">
    <location>
        <begin position="1"/>
        <end position="28"/>
    </location>
</feature>
<keyword evidence="3" id="KW-1185">Reference proteome</keyword>